<accession>A0A8C9V2E4</accession>
<proteinExistence type="predicted"/>
<name>A0A8C9V2E4_SCLFO</name>
<dbReference type="AlphaFoldDB" id="A0A8C9V2E4"/>
<reference evidence="2 3" key="1">
    <citation type="submission" date="2019-04" db="EMBL/GenBank/DDBJ databases">
        <authorList>
            <consortium name="Wellcome Sanger Institute Data Sharing"/>
        </authorList>
    </citation>
    <scope>NUCLEOTIDE SEQUENCE [LARGE SCALE GENOMIC DNA]</scope>
</reference>
<feature type="domain" description="GST N-terminal" evidence="1">
    <location>
        <begin position="3"/>
        <end position="72"/>
    </location>
</feature>
<keyword evidence="3" id="KW-1185">Reference proteome</keyword>
<dbReference type="InterPro" id="IPR004045">
    <property type="entry name" value="Glutathione_S-Trfase_N"/>
</dbReference>
<dbReference type="OrthoDB" id="2309723at2759"/>
<dbReference type="CDD" id="cd00570">
    <property type="entry name" value="GST_N_family"/>
    <property type="match status" value="1"/>
</dbReference>
<dbReference type="SUPFAM" id="SSF52833">
    <property type="entry name" value="Thioredoxin-like"/>
    <property type="match status" value="1"/>
</dbReference>
<evidence type="ECO:0000313" key="3">
    <source>
        <dbReference type="Proteomes" id="UP000694397"/>
    </source>
</evidence>
<evidence type="ECO:0000313" key="2">
    <source>
        <dbReference type="Ensembl" id="ENSSFOP00015017644.1"/>
    </source>
</evidence>
<protein>
    <recommendedName>
        <fullName evidence="1">GST N-terminal domain-containing protein</fullName>
    </recommendedName>
</protein>
<organism evidence="2 3">
    <name type="scientific">Scleropages formosus</name>
    <name type="common">Asian bonytongue</name>
    <name type="synonym">Osteoglossum formosum</name>
    <dbReference type="NCBI Taxonomy" id="113540"/>
    <lineage>
        <taxon>Eukaryota</taxon>
        <taxon>Metazoa</taxon>
        <taxon>Chordata</taxon>
        <taxon>Craniata</taxon>
        <taxon>Vertebrata</taxon>
        <taxon>Euteleostomi</taxon>
        <taxon>Actinopterygii</taxon>
        <taxon>Neopterygii</taxon>
        <taxon>Teleostei</taxon>
        <taxon>Osteoglossocephala</taxon>
        <taxon>Osteoglossomorpha</taxon>
        <taxon>Osteoglossiformes</taxon>
        <taxon>Osteoglossidae</taxon>
        <taxon>Scleropages</taxon>
    </lineage>
</organism>
<reference evidence="2" key="2">
    <citation type="submission" date="2025-08" db="UniProtKB">
        <authorList>
            <consortium name="Ensembl"/>
        </authorList>
    </citation>
    <scope>IDENTIFICATION</scope>
</reference>
<dbReference type="Proteomes" id="UP000694397">
    <property type="component" value="Chromosome 23"/>
</dbReference>
<sequence length="72" mass="8494">MLKDTTLYLFSGSPPCWNVRVVLKENNLQRKEHRLKEVMLPAFKHGNHIINESYGVCLHMEINYPTFFQANM</sequence>
<evidence type="ECO:0000259" key="1">
    <source>
        <dbReference type="PROSITE" id="PS50404"/>
    </source>
</evidence>
<reference evidence="2" key="3">
    <citation type="submission" date="2025-09" db="UniProtKB">
        <authorList>
            <consortium name="Ensembl"/>
        </authorList>
    </citation>
    <scope>IDENTIFICATION</scope>
</reference>
<dbReference type="Ensembl" id="ENSSFOT00015017844.2">
    <property type="protein sequence ID" value="ENSSFOP00015017644.1"/>
    <property type="gene ID" value="ENSSFOG00015011338.2"/>
</dbReference>
<dbReference type="PROSITE" id="PS50404">
    <property type="entry name" value="GST_NTER"/>
    <property type="match status" value="1"/>
</dbReference>
<dbReference type="InterPro" id="IPR036249">
    <property type="entry name" value="Thioredoxin-like_sf"/>
</dbReference>